<dbReference type="PANTHER" id="PTHR32024">
    <property type="entry name" value="TRK SYSTEM POTASSIUM UPTAKE PROTEIN TRKG-RELATED"/>
    <property type="match status" value="1"/>
</dbReference>
<evidence type="ECO:0000256" key="3">
    <source>
        <dbReference type="ARBA" id="ARBA00022475"/>
    </source>
</evidence>
<accession>A0A7V3YHX5</accession>
<evidence type="ECO:0000256" key="9">
    <source>
        <dbReference type="ARBA" id="ARBA00023136"/>
    </source>
</evidence>
<dbReference type="InterPro" id="IPR004772">
    <property type="entry name" value="TrkH"/>
</dbReference>
<keyword evidence="4" id="KW-0633">Potassium transport</keyword>
<comment type="subcellular location">
    <subcellularLocation>
        <location evidence="1">Cell membrane</location>
        <topology evidence="1">Multi-pass membrane protein</topology>
    </subcellularLocation>
</comment>
<evidence type="ECO:0000256" key="10">
    <source>
        <dbReference type="SAM" id="Phobius"/>
    </source>
</evidence>
<feature type="transmembrane region" description="Helical" evidence="10">
    <location>
        <begin position="202"/>
        <end position="221"/>
    </location>
</feature>
<evidence type="ECO:0000256" key="5">
    <source>
        <dbReference type="ARBA" id="ARBA00022692"/>
    </source>
</evidence>
<dbReference type="AlphaFoldDB" id="A0A7V3YHX5"/>
<name>A0A7V3YHX5_9BACT</name>
<dbReference type="EMBL" id="DTFV01000127">
    <property type="protein sequence ID" value="HGI31404.1"/>
    <property type="molecule type" value="Genomic_DNA"/>
</dbReference>
<keyword evidence="9 10" id="KW-0472">Membrane</keyword>
<dbReference type="GO" id="GO:0015379">
    <property type="term" value="F:potassium:chloride symporter activity"/>
    <property type="evidence" value="ECO:0007669"/>
    <property type="project" value="InterPro"/>
</dbReference>
<dbReference type="InterPro" id="IPR003445">
    <property type="entry name" value="Cat_transpt"/>
</dbReference>
<dbReference type="Pfam" id="PF02386">
    <property type="entry name" value="TrkH"/>
    <property type="match status" value="1"/>
</dbReference>
<feature type="transmembrane region" description="Helical" evidence="10">
    <location>
        <begin position="414"/>
        <end position="437"/>
    </location>
</feature>
<dbReference type="GO" id="GO:0005886">
    <property type="term" value="C:plasma membrane"/>
    <property type="evidence" value="ECO:0007669"/>
    <property type="project" value="UniProtKB-SubCell"/>
</dbReference>
<evidence type="ECO:0000256" key="6">
    <source>
        <dbReference type="ARBA" id="ARBA00022958"/>
    </source>
</evidence>
<protein>
    <recommendedName>
        <fullName evidence="12">Trk family potassium uptake protein</fullName>
    </recommendedName>
</protein>
<proteinExistence type="predicted"/>
<evidence type="ECO:0000313" key="11">
    <source>
        <dbReference type="EMBL" id="HGI31404.1"/>
    </source>
</evidence>
<evidence type="ECO:0000256" key="2">
    <source>
        <dbReference type="ARBA" id="ARBA00022448"/>
    </source>
</evidence>
<keyword evidence="8" id="KW-0406">Ion transport</keyword>
<evidence type="ECO:0000256" key="7">
    <source>
        <dbReference type="ARBA" id="ARBA00022989"/>
    </source>
</evidence>
<dbReference type="NCBIfam" id="TIGR00933">
    <property type="entry name" value="2a38"/>
    <property type="match status" value="1"/>
</dbReference>
<comment type="caution">
    <text evidence="11">The sequence shown here is derived from an EMBL/GenBank/DDBJ whole genome shotgun (WGS) entry which is preliminary data.</text>
</comment>
<keyword evidence="3" id="KW-1003">Cell membrane</keyword>
<keyword evidence="5 10" id="KW-0812">Transmembrane</keyword>
<feature type="transmembrane region" description="Helical" evidence="10">
    <location>
        <begin position="358"/>
        <end position="377"/>
    </location>
</feature>
<sequence length="453" mass="49000">MVSESLLTFLLRSLRRRLTLLSPASLVLLGFSALILIGTLLLLLPFSVASGNAIRFIDALFTATSAVCVTGLVVVDTGTFFSLWGQVIILVLIQFGGLGYMTVATLLALALRRRIEYRDRLAIRDSFSLDVPGGAVRFVLDVLRYVLWVEGVGFLLLSVAFLRRFPLPWALFSALFHSVSAFCNAGFSVFSNNLEGFALDPLVNLTIMGLIVIGGIGFVVIREFVEHRRLNSLHAKTVVVTTAVLIAFGAFFLLLAESSNPRTLGAFPFWCKVMAAFFQAITPRTAGFNTIPIARLRPVSALFLMFLMFVGASPGGTGGGVKTTTLALLLALVRSTLRGQEGVALFHRRVARSAVRRALAVFCFGLGLVFCSTTLLFTTEKGDPLDLAFEAVSAFGTVGLSRGVTSNLSDLGKLGIIVTMFLGRVGIFTALVAMGVARERKELLVYPEERVLI</sequence>
<feature type="transmembrane region" description="Helical" evidence="10">
    <location>
        <begin position="20"/>
        <end position="44"/>
    </location>
</feature>
<feature type="transmembrane region" description="Helical" evidence="10">
    <location>
        <begin position="145"/>
        <end position="162"/>
    </location>
</feature>
<keyword evidence="6" id="KW-0630">Potassium</keyword>
<gene>
    <name evidence="11" type="ORF">ENV30_08905</name>
</gene>
<reference evidence="11" key="1">
    <citation type="journal article" date="2020" name="mSystems">
        <title>Genome- and Community-Level Interaction Insights into Carbon Utilization and Element Cycling Functions of Hydrothermarchaeota in Hydrothermal Sediment.</title>
        <authorList>
            <person name="Zhou Z."/>
            <person name="Liu Y."/>
            <person name="Xu W."/>
            <person name="Pan J."/>
            <person name="Luo Z.H."/>
            <person name="Li M."/>
        </authorList>
    </citation>
    <scope>NUCLEOTIDE SEQUENCE [LARGE SCALE GENOMIC DNA]</scope>
    <source>
        <strain evidence="11">SpSt-747</strain>
    </source>
</reference>
<evidence type="ECO:0000256" key="4">
    <source>
        <dbReference type="ARBA" id="ARBA00022538"/>
    </source>
</evidence>
<evidence type="ECO:0000256" key="1">
    <source>
        <dbReference type="ARBA" id="ARBA00004651"/>
    </source>
</evidence>
<evidence type="ECO:0008006" key="12">
    <source>
        <dbReference type="Google" id="ProtNLM"/>
    </source>
</evidence>
<feature type="transmembrane region" description="Helical" evidence="10">
    <location>
        <begin position="169"/>
        <end position="190"/>
    </location>
</feature>
<feature type="transmembrane region" description="Helical" evidence="10">
    <location>
        <begin position="233"/>
        <end position="256"/>
    </location>
</feature>
<dbReference type="PANTHER" id="PTHR32024:SF1">
    <property type="entry name" value="KTR SYSTEM POTASSIUM UPTAKE PROTEIN B"/>
    <property type="match status" value="1"/>
</dbReference>
<feature type="transmembrane region" description="Helical" evidence="10">
    <location>
        <begin position="56"/>
        <end position="75"/>
    </location>
</feature>
<feature type="transmembrane region" description="Helical" evidence="10">
    <location>
        <begin position="294"/>
        <end position="313"/>
    </location>
</feature>
<keyword evidence="2" id="KW-0813">Transport</keyword>
<evidence type="ECO:0000256" key="8">
    <source>
        <dbReference type="ARBA" id="ARBA00023065"/>
    </source>
</evidence>
<organism evidence="11">
    <name type="scientific">Candidatus Caldatribacterium californiense</name>
    <dbReference type="NCBI Taxonomy" id="1454726"/>
    <lineage>
        <taxon>Bacteria</taxon>
        <taxon>Pseudomonadati</taxon>
        <taxon>Atribacterota</taxon>
        <taxon>Atribacteria</taxon>
        <taxon>Atribacterales</taxon>
        <taxon>Candidatus Caldatribacteriaceae</taxon>
        <taxon>Candidatus Caldatribacterium</taxon>
    </lineage>
</organism>
<feature type="transmembrane region" description="Helical" evidence="10">
    <location>
        <begin position="87"/>
        <end position="109"/>
    </location>
</feature>
<keyword evidence="7 10" id="KW-1133">Transmembrane helix</keyword>